<reference evidence="1" key="1">
    <citation type="submission" date="2020-03" db="EMBL/GenBank/DDBJ databases">
        <title>The deep terrestrial virosphere.</title>
        <authorList>
            <person name="Holmfeldt K."/>
            <person name="Nilsson E."/>
            <person name="Simone D."/>
            <person name="Lopez-Fernandez M."/>
            <person name="Wu X."/>
            <person name="de Brujin I."/>
            <person name="Lundin D."/>
            <person name="Andersson A."/>
            <person name="Bertilsson S."/>
            <person name="Dopson M."/>
        </authorList>
    </citation>
    <scope>NUCLEOTIDE SEQUENCE</scope>
    <source>
        <strain evidence="1">MM171A01279</strain>
    </source>
</reference>
<dbReference type="EMBL" id="MT143632">
    <property type="protein sequence ID" value="QJA99162.1"/>
    <property type="molecule type" value="Genomic_DNA"/>
</dbReference>
<name>A0A6M3M063_9ZZZZ</name>
<sequence length="150" mass="15737">MSKNLEIKTKTFKLSAAALAGRHAVIGSSVAAGMKRYVTFVKVAAWKPEGAISGASKVYFTSTAGVASATAVPSATGAASTAAKLSIFIQSGIVVTTQPVSISKNRMVPEIPDTKNPLFTIAASRWLSAYLCSVAPQNHPVEVMVQYFDE</sequence>
<organism evidence="1">
    <name type="scientific">viral metagenome</name>
    <dbReference type="NCBI Taxonomy" id="1070528"/>
    <lineage>
        <taxon>unclassified sequences</taxon>
        <taxon>metagenomes</taxon>
        <taxon>organismal metagenomes</taxon>
    </lineage>
</organism>
<evidence type="ECO:0000313" key="1">
    <source>
        <dbReference type="EMBL" id="QJA99162.1"/>
    </source>
</evidence>
<dbReference type="AlphaFoldDB" id="A0A6M3M063"/>
<proteinExistence type="predicted"/>
<gene>
    <name evidence="1" type="ORF">MM171A01279_0006</name>
</gene>
<accession>A0A6M3M063</accession>
<protein>
    <submittedName>
        <fullName evidence="1">Uncharacterized protein</fullName>
    </submittedName>
</protein>